<keyword evidence="1" id="KW-0489">Methyltransferase</keyword>
<dbReference type="STRING" id="1965070.A0A3S3PZ89"/>
<organism evidence="4 5">
    <name type="scientific">Dinothrombium tinctorium</name>
    <dbReference type="NCBI Taxonomy" id="1965070"/>
    <lineage>
        <taxon>Eukaryota</taxon>
        <taxon>Metazoa</taxon>
        <taxon>Ecdysozoa</taxon>
        <taxon>Arthropoda</taxon>
        <taxon>Chelicerata</taxon>
        <taxon>Arachnida</taxon>
        <taxon>Acari</taxon>
        <taxon>Acariformes</taxon>
        <taxon>Trombidiformes</taxon>
        <taxon>Prostigmata</taxon>
        <taxon>Anystina</taxon>
        <taxon>Parasitengona</taxon>
        <taxon>Trombidioidea</taxon>
        <taxon>Trombidiidae</taxon>
        <taxon>Dinothrombium</taxon>
    </lineage>
</organism>
<evidence type="ECO:0000259" key="3">
    <source>
        <dbReference type="Pfam" id="PF08241"/>
    </source>
</evidence>
<keyword evidence="5" id="KW-1185">Reference proteome</keyword>
<name>A0A3S3PZ89_9ACAR</name>
<dbReference type="GO" id="GO:0000049">
    <property type="term" value="F:tRNA binding"/>
    <property type="evidence" value="ECO:0007669"/>
    <property type="project" value="TreeGrafter"/>
</dbReference>
<dbReference type="Proteomes" id="UP000285301">
    <property type="component" value="Unassembled WGS sequence"/>
</dbReference>
<dbReference type="SUPFAM" id="SSF53335">
    <property type="entry name" value="S-adenosyl-L-methionine-dependent methyltransferases"/>
    <property type="match status" value="1"/>
</dbReference>
<dbReference type="CDD" id="cd02440">
    <property type="entry name" value="AdoMet_MTases"/>
    <property type="match status" value="1"/>
</dbReference>
<dbReference type="OrthoDB" id="271595at2759"/>
<evidence type="ECO:0000313" key="5">
    <source>
        <dbReference type="Proteomes" id="UP000285301"/>
    </source>
</evidence>
<protein>
    <submittedName>
        <fullName evidence="4">Alkylated DNA repair protein alkB 8-like isoform X5</fullName>
    </submittedName>
</protein>
<dbReference type="InterPro" id="IPR029063">
    <property type="entry name" value="SAM-dependent_MTases_sf"/>
</dbReference>
<dbReference type="GO" id="GO:0005634">
    <property type="term" value="C:nucleus"/>
    <property type="evidence" value="ECO:0007669"/>
    <property type="project" value="TreeGrafter"/>
</dbReference>
<evidence type="ECO:0000313" key="4">
    <source>
        <dbReference type="EMBL" id="RWS10880.1"/>
    </source>
</evidence>
<dbReference type="Pfam" id="PF08241">
    <property type="entry name" value="Methyltransf_11"/>
    <property type="match status" value="1"/>
</dbReference>
<proteinExistence type="predicted"/>
<sequence length="168" mass="18548">MQSEIDGNETASLDLEKEHVFDVYEKIAADFSETRYKPWPKVKHFLDSLDCGSIVYDIGCGNGKYLDLNANIATIGCDTSFALLQICANKALETFAANVLCLPLKRDSADACICIAVIHHLSTEARRVKAIEEILATLKVGGKALIYVWAFEQRKDGKASKYIKSGKN</sequence>
<dbReference type="InterPro" id="IPR051422">
    <property type="entry name" value="AlkB_tRNA_MeTrf/Diox"/>
</dbReference>
<accession>A0A3S3PZ89</accession>
<dbReference type="Gene3D" id="3.40.50.150">
    <property type="entry name" value="Vaccinia Virus protein VP39"/>
    <property type="match status" value="1"/>
</dbReference>
<comment type="caution">
    <text evidence="4">The sequence shown here is derived from an EMBL/GenBank/DDBJ whole genome shotgun (WGS) entry which is preliminary data.</text>
</comment>
<gene>
    <name evidence="4" type="ORF">B4U79_13882</name>
</gene>
<dbReference type="GO" id="GO:0008757">
    <property type="term" value="F:S-adenosylmethionine-dependent methyltransferase activity"/>
    <property type="evidence" value="ECO:0007669"/>
    <property type="project" value="InterPro"/>
</dbReference>
<evidence type="ECO:0000256" key="2">
    <source>
        <dbReference type="ARBA" id="ARBA00022679"/>
    </source>
</evidence>
<dbReference type="GO" id="GO:0005737">
    <property type="term" value="C:cytoplasm"/>
    <property type="evidence" value="ECO:0007669"/>
    <property type="project" value="TreeGrafter"/>
</dbReference>
<dbReference type="PANTHER" id="PTHR13069:SF21">
    <property type="entry name" value="ALKYLATED DNA REPAIR PROTEIN ALKB HOMOLOG 8"/>
    <property type="match status" value="1"/>
</dbReference>
<dbReference type="PANTHER" id="PTHR13069">
    <property type="entry name" value="ALKYLATED DNA REPAIR PROTEIN ALKB HOMOLOG 8"/>
    <property type="match status" value="1"/>
</dbReference>
<keyword evidence="2" id="KW-0808">Transferase</keyword>
<dbReference type="EMBL" id="NCKU01001932">
    <property type="protein sequence ID" value="RWS10880.1"/>
    <property type="molecule type" value="Genomic_DNA"/>
</dbReference>
<dbReference type="AlphaFoldDB" id="A0A3S3PZ89"/>
<reference evidence="4 5" key="1">
    <citation type="journal article" date="2018" name="Gigascience">
        <title>Genomes of trombidid mites reveal novel predicted allergens and laterally-transferred genes associated with secondary metabolism.</title>
        <authorList>
            <person name="Dong X."/>
            <person name="Chaisiri K."/>
            <person name="Xia D."/>
            <person name="Armstrong S.D."/>
            <person name="Fang Y."/>
            <person name="Donnelly M.J."/>
            <person name="Kadowaki T."/>
            <person name="McGarry J.W."/>
            <person name="Darby A.C."/>
            <person name="Makepeace B.L."/>
        </authorList>
    </citation>
    <scope>NUCLEOTIDE SEQUENCE [LARGE SCALE GENOMIC DNA]</scope>
    <source>
        <strain evidence="4">UoL-WK</strain>
    </source>
</reference>
<dbReference type="InterPro" id="IPR013216">
    <property type="entry name" value="Methyltransf_11"/>
</dbReference>
<dbReference type="GO" id="GO:0106335">
    <property type="term" value="F:tRNA (5-carboxymethyluridine(34)-5-O)-methyltransferase activity"/>
    <property type="evidence" value="ECO:0007669"/>
    <property type="project" value="TreeGrafter"/>
</dbReference>
<dbReference type="GO" id="GO:0030488">
    <property type="term" value="P:tRNA methylation"/>
    <property type="evidence" value="ECO:0007669"/>
    <property type="project" value="TreeGrafter"/>
</dbReference>
<dbReference type="GO" id="GO:0002098">
    <property type="term" value="P:tRNA wobble uridine modification"/>
    <property type="evidence" value="ECO:0007669"/>
    <property type="project" value="TreeGrafter"/>
</dbReference>
<evidence type="ECO:0000256" key="1">
    <source>
        <dbReference type="ARBA" id="ARBA00022603"/>
    </source>
</evidence>
<feature type="domain" description="Methyltransferase type 11" evidence="3">
    <location>
        <begin position="57"/>
        <end position="146"/>
    </location>
</feature>